<name>A0A853DE84_9MICO</name>
<dbReference type="GO" id="GO:0003677">
    <property type="term" value="F:DNA binding"/>
    <property type="evidence" value="ECO:0007669"/>
    <property type="project" value="InterPro"/>
</dbReference>
<evidence type="ECO:0000313" key="3">
    <source>
        <dbReference type="EMBL" id="NYJ74977.1"/>
    </source>
</evidence>
<dbReference type="SMART" id="SM00530">
    <property type="entry name" value="HTH_XRE"/>
    <property type="match status" value="1"/>
</dbReference>
<protein>
    <submittedName>
        <fullName evidence="3">Transcriptional regulator with XRE-family HTH domain</fullName>
    </submittedName>
</protein>
<proteinExistence type="predicted"/>
<feature type="region of interest" description="Disordered" evidence="1">
    <location>
        <begin position="96"/>
        <end position="116"/>
    </location>
</feature>
<evidence type="ECO:0000313" key="4">
    <source>
        <dbReference type="Proteomes" id="UP000571817"/>
    </source>
</evidence>
<dbReference type="Proteomes" id="UP000571817">
    <property type="component" value="Unassembled WGS sequence"/>
</dbReference>
<comment type="caution">
    <text evidence="3">The sequence shown here is derived from an EMBL/GenBank/DDBJ whole genome shotgun (WGS) entry which is preliminary data.</text>
</comment>
<feature type="domain" description="HTH cro/C1-type" evidence="2">
    <location>
        <begin position="34"/>
        <end position="88"/>
    </location>
</feature>
<dbReference type="AlphaFoldDB" id="A0A853DE84"/>
<dbReference type="PROSITE" id="PS50943">
    <property type="entry name" value="HTH_CROC1"/>
    <property type="match status" value="1"/>
</dbReference>
<reference evidence="3 4" key="1">
    <citation type="submission" date="2020-07" db="EMBL/GenBank/DDBJ databases">
        <title>Sequencing the genomes of 1000 actinobacteria strains.</title>
        <authorList>
            <person name="Klenk H.-P."/>
        </authorList>
    </citation>
    <scope>NUCLEOTIDE SEQUENCE [LARGE SCALE GENOMIC DNA]</scope>
    <source>
        <strain evidence="3 4">DSM 29531</strain>
    </source>
</reference>
<dbReference type="InterPro" id="IPR010982">
    <property type="entry name" value="Lambda_DNA-bd_dom_sf"/>
</dbReference>
<accession>A0A853DE84</accession>
<keyword evidence="4" id="KW-1185">Reference proteome</keyword>
<dbReference type="CDD" id="cd00093">
    <property type="entry name" value="HTH_XRE"/>
    <property type="match status" value="1"/>
</dbReference>
<dbReference type="Gene3D" id="1.10.260.40">
    <property type="entry name" value="lambda repressor-like DNA-binding domains"/>
    <property type="match status" value="1"/>
</dbReference>
<organism evidence="3 4">
    <name type="scientific">Allobranchiibius huperziae</name>
    <dbReference type="NCBI Taxonomy" id="1874116"/>
    <lineage>
        <taxon>Bacteria</taxon>
        <taxon>Bacillati</taxon>
        <taxon>Actinomycetota</taxon>
        <taxon>Actinomycetes</taxon>
        <taxon>Micrococcales</taxon>
        <taxon>Dermacoccaceae</taxon>
        <taxon>Allobranchiibius</taxon>
    </lineage>
</organism>
<sequence>MRSVVPFPSPDDARVRRAARRGEPLWRQLLGEQLRRERTARAERLADVARRAGVSPQYLSEVERGRKEPSSEMLAAIGGALDLTLLDLTSRVRDQLAAGSGAPTSTSQQAELRLAA</sequence>
<dbReference type="SUPFAM" id="SSF47413">
    <property type="entry name" value="lambda repressor-like DNA-binding domains"/>
    <property type="match status" value="1"/>
</dbReference>
<dbReference type="RefSeq" id="WP_179481288.1">
    <property type="nucleotide sequence ID" value="NZ_JACCFW010000001.1"/>
</dbReference>
<dbReference type="Pfam" id="PF01381">
    <property type="entry name" value="HTH_3"/>
    <property type="match status" value="1"/>
</dbReference>
<dbReference type="EMBL" id="JACCFW010000001">
    <property type="protein sequence ID" value="NYJ74977.1"/>
    <property type="molecule type" value="Genomic_DNA"/>
</dbReference>
<evidence type="ECO:0000259" key="2">
    <source>
        <dbReference type="PROSITE" id="PS50943"/>
    </source>
</evidence>
<dbReference type="InterPro" id="IPR001387">
    <property type="entry name" value="Cro/C1-type_HTH"/>
</dbReference>
<gene>
    <name evidence="3" type="ORF">HNR15_001940</name>
</gene>
<evidence type="ECO:0000256" key="1">
    <source>
        <dbReference type="SAM" id="MobiDB-lite"/>
    </source>
</evidence>